<organism evidence="1 2">
    <name type="scientific">Symbiodinium necroappetens</name>
    <dbReference type="NCBI Taxonomy" id="1628268"/>
    <lineage>
        <taxon>Eukaryota</taxon>
        <taxon>Sar</taxon>
        <taxon>Alveolata</taxon>
        <taxon>Dinophyceae</taxon>
        <taxon>Suessiales</taxon>
        <taxon>Symbiodiniaceae</taxon>
        <taxon>Symbiodinium</taxon>
    </lineage>
</organism>
<dbReference type="EMBL" id="CAJNJA010082956">
    <property type="protein sequence ID" value="CAE7933773.1"/>
    <property type="molecule type" value="Genomic_DNA"/>
</dbReference>
<keyword evidence="2" id="KW-1185">Reference proteome</keyword>
<protein>
    <submittedName>
        <fullName evidence="1">Desi1 protein</fullName>
    </submittedName>
</protein>
<dbReference type="Proteomes" id="UP000601435">
    <property type="component" value="Unassembled WGS sequence"/>
</dbReference>
<evidence type="ECO:0000313" key="1">
    <source>
        <dbReference type="EMBL" id="CAE7933773.1"/>
    </source>
</evidence>
<feature type="non-terminal residue" evidence="1">
    <location>
        <position position="1"/>
    </location>
</feature>
<proteinExistence type="predicted"/>
<accession>A0A813BYH7</accession>
<reference evidence="1" key="1">
    <citation type="submission" date="2021-02" db="EMBL/GenBank/DDBJ databases">
        <authorList>
            <person name="Dougan E. K."/>
            <person name="Rhodes N."/>
            <person name="Thang M."/>
            <person name="Chan C."/>
        </authorList>
    </citation>
    <scope>NUCLEOTIDE SEQUENCE</scope>
</reference>
<name>A0A813BYH7_9DINO</name>
<evidence type="ECO:0000313" key="2">
    <source>
        <dbReference type="Proteomes" id="UP000601435"/>
    </source>
</evidence>
<dbReference type="AlphaFoldDB" id="A0A813BYH7"/>
<gene>
    <name evidence="1" type="primary">desi1</name>
    <name evidence="1" type="ORF">SNEC2469_LOCUS32605</name>
</gene>
<comment type="caution">
    <text evidence="1">The sequence shown here is derived from an EMBL/GenBank/DDBJ whole genome shotgun (WGS) entry which is preliminary data.</text>
</comment>
<sequence>MLFVAGSSVSTGGTSAQACIACASCATQRTPPDMSSGEAGARVTLSAGYFSQELEDIGELEERYPYDVYLYMYDITDGWACRYSPLFCLANAFEPCIIPGLWCDVSMAIWSTGSVVASRQSQRGAHLMVSRWTKGFRPPPLSRTPMTLPSTTAIPSLRRC</sequence>